<dbReference type="InterPro" id="IPR027109">
    <property type="entry name" value="Swc4/Dmap1"/>
</dbReference>
<feature type="domain" description="DNA methyltransferase 1-associated 1" evidence="7">
    <location>
        <begin position="238"/>
        <end position="399"/>
    </location>
</feature>
<dbReference type="AlphaFoldDB" id="T1I110"/>
<evidence type="ECO:0000256" key="2">
    <source>
        <dbReference type="ARBA" id="ARBA00022853"/>
    </source>
</evidence>
<evidence type="ECO:0000256" key="4">
    <source>
        <dbReference type="ARBA" id="ARBA00023163"/>
    </source>
</evidence>
<keyword evidence="3" id="KW-0805">Transcription regulation</keyword>
<evidence type="ECO:0000313" key="10">
    <source>
        <dbReference type="Proteomes" id="UP000015103"/>
    </source>
</evidence>
<dbReference type="GO" id="GO:0000812">
    <property type="term" value="C:Swr1 complex"/>
    <property type="evidence" value="ECO:0007669"/>
    <property type="project" value="TreeGrafter"/>
</dbReference>
<dbReference type="Pfam" id="PF05499">
    <property type="entry name" value="DMAP1"/>
    <property type="match status" value="1"/>
</dbReference>
<accession>T1I110</accession>
<dbReference type="EnsemblMetazoa" id="RPRC009980-RA">
    <property type="protein sequence ID" value="RPRC009980-PA"/>
    <property type="gene ID" value="RPRC009980"/>
</dbReference>
<dbReference type="EMBL" id="ACPB03013318">
    <property type="status" value="NOT_ANNOTATED_CDS"/>
    <property type="molecule type" value="Genomic_DNA"/>
</dbReference>
<dbReference type="PANTHER" id="PTHR12855">
    <property type="entry name" value="DNA METHYLTRANSFERASE 1-ASSOCIATED PROTEIN 1 FAMILY MEMBER"/>
    <property type="match status" value="1"/>
</dbReference>
<dbReference type="InterPro" id="IPR032563">
    <property type="entry name" value="DAMP1_SANT-like"/>
</dbReference>
<dbReference type="STRING" id="13249.T1I110"/>
<keyword evidence="2" id="KW-0156">Chromatin regulator</keyword>
<dbReference type="InterPro" id="IPR008468">
    <property type="entry name" value="DMAP1"/>
</dbReference>
<evidence type="ECO:0000256" key="3">
    <source>
        <dbReference type="ARBA" id="ARBA00023015"/>
    </source>
</evidence>
<name>T1I110_RHOPR</name>
<keyword evidence="4" id="KW-0804">Transcription</keyword>
<dbReference type="GO" id="GO:0035267">
    <property type="term" value="C:NuA4 histone acetyltransferase complex"/>
    <property type="evidence" value="ECO:0007669"/>
    <property type="project" value="InterPro"/>
</dbReference>
<feature type="domain" description="DAMP1 SANT/Myb-like" evidence="8">
    <location>
        <begin position="117"/>
        <end position="195"/>
    </location>
</feature>
<dbReference type="InParanoid" id="T1I110"/>
<organism evidence="9 10">
    <name type="scientific">Rhodnius prolixus</name>
    <name type="common">Triatomid bug</name>
    <dbReference type="NCBI Taxonomy" id="13249"/>
    <lineage>
        <taxon>Eukaryota</taxon>
        <taxon>Metazoa</taxon>
        <taxon>Ecdysozoa</taxon>
        <taxon>Arthropoda</taxon>
        <taxon>Hexapoda</taxon>
        <taxon>Insecta</taxon>
        <taxon>Pterygota</taxon>
        <taxon>Neoptera</taxon>
        <taxon>Paraneoptera</taxon>
        <taxon>Hemiptera</taxon>
        <taxon>Heteroptera</taxon>
        <taxon>Panheteroptera</taxon>
        <taxon>Cimicomorpha</taxon>
        <taxon>Reduviidae</taxon>
        <taxon>Triatominae</taxon>
        <taxon>Rhodnius</taxon>
    </lineage>
</organism>
<evidence type="ECO:0000259" key="7">
    <source>
        <dbReference type="Pfam" id="PF05499"/>
    </source>
</evidence>
<dbReference type="Gene3D" id="1.10.10.60">
    <property type="entry name" value="Homeodomain-like"/>
    <property type="match status" value="1"/>
</dbReference>
<dbReference type="HOGENOM" id="CLU_018539_1_1_1"/>
<comment type="subcellular location">
    <subcellularLocation>
        <location evidence="1">Nucleus</location>
    </subcellularLocation>
</comment>
<proteinExistence type="predicted"/>
<dbReference type="eggNOG" id="KOG2656">
    <property type="taxonomic scope" value="Eukaryota"/>
</dbReference>
<dbReference type="GO" id="GO:0006281">
    <property type="term" value="P:DNA repair"/>
    <property type="evidence" value="ECO:0007669"/>
    <property type="project" value="InterPro"/>
</dbReference>
<dbReference type="GO" id="GO:0006338">
    <property type="term" value="P:chromatin remodeling"/>
    <property type="evidence" value="ECO:0007669"/>
    <property type="project" value="InterPro"/>
</dbReference>
<evidence type="ECO:0000256" key="1">
    <source>
        <dbReference type="ARBA" id="ARBA00004123"/>
    </source>
</evidence>
<dbReference type="Proteomes" id="UP000015103">
    <property type="component" value="Unassembled WGS sequence"/>
</dbReference>
<dbReference type="GO" id="GO:0000122">
    <property type="term" value="P:negative regulation of transcription by RNA polymerase II"/>
    <property type="evidence" value="ECO:0007669"/>
    <property type="project" value="TreeGrafter"/>
</dbReference>
<dbReference type="VEuPathDB" id="VectorBase:RPRC009980"/>
<dbReference type="Pfam" id="PF16282">
    <property type="entry name" value="SANT_DAMP1_like"/>
    <property type="match status" value="1"/>
</dbReference>
<evidence type="ECO:0000313" key="9">
    <source>
        <dbReference type="EnsemblMetazoa" id="RPRC009980-PA"/>
    </source>
</evidence>
<dbReference type="PANTHER" id="PTHR12855:SF10">
    <property type="entry name" value="DNA METHYLTRANSFERASE 1-ASSOCIATED PROTEIN 1"/>
    <property type="match status" value="1"/>
</dbReference>
<evidence type="ECO:0000256" key="6">
    <source>
        <dbReference type="ARBA" id="ARBA00067416"/>
    </source>
</evidence>
<dbReference type="OMA" id="HLASAQW"/>
<sequence>MSDIKDILEIERHQGQEINKESTVGPERKCRKILRSVKSLKKPEGMAREVYALLYNDKQNIPSLFPSDTGRCYKNNKANLGMKKVRAWKWMPFKNPARTDNAIFHHWQRECDEDKQYPFAQFNKKVQIPSYSDSEYACYLANDSWSRAETDHLFDLCNRFDLRFGVMADRWDLTKFNKRSIEDLKERYYEICSILAKIKTAEGLTAEMKNYVFDADHERKRKKQLAKLYNRTIEQVEEEQMLLSELRKIETRKKERDKKTLDLHKLINAADCQMVEIKRSGRIPKNKLAPSSRTRVGSVSSEMCIKFPDLKGSGVYLRSLRMKLPANIGQKKIKAIEQLLFEMNIDCNQMPTEEICQQFNELRCDLLLLHELRTALATCHFELQSLRHQYEANHPGKTLVIPSTLLANVSGPDVMMKEQFETGKIEIAQFSESFNDMTLL</sequence>
<keyword evidence="5" id="KW-0539">Nucleus</keyword>
<reference evidence="9" key="1">
    <citation type="submission" date="2015-05" db="UniProtKB">
        <authorList>
            <consortium name="EnsemblMetazoa"/>
        </authorList>
    </citation>
    <scope>IDENTIFICATION</scope>
</reference>
<keyword evidence="10" id="KW-1185">Reference proteome</keyword>
<evidence type="ECO:0000259" key="8">
    <source>
        <dbReference type="Pfam" id="PF16282"/>
    </source>
</evidence>
<dbReference type="GO" id="GO:0003714">
    <property type="term" value="F:transcription corepressor activity"/>
    <property type="evidence" value="ECO:0007669"/>
    <property type="project" value="TreeGrafter"/>
</dbReference>
<dbReference type="FunCoup" id="T1I110">
    <property type="interactions" value="1521"/>
</dbReference>
<evidence type="ECO:0000256" key="5">
    <source>
        <dbReference type="ARBA" id="ARBA00023242"/>
    </source>
</evidence>
<dbReference type="FunFam" id="1.10.10.60:FF:000087">
    <property type="entry name" value="DNA methyltransferase 1-associated protein 1"/>
    <property type="match status" value="1"/>
</dbReference>
<protein>
    <recommendedName>
        <fullName evidence="6">DNA methyltransferase 1-associated protein 1</fullName>
    </recommendedName>
</protein>